<sequence length="246" mass="28364">MLKPTTKLTSPKSTFMWTSVENQAFETVKKALTNSVLLAFPDFTKSFDIYADASGKQRGGLIHLTKGQQNYTTMELELLSVVEILKEYRAMLLGFLVVVHTDHKTLIYPNENSLRVKRWKLLLSKYHLTGEYIHEKNNIGADAFSRMEFGQSSVADHGDMKLLVTDPVDCVIEGKHIQKYQQEDHYTQLIIKLVLYGTVNPDYRVENVMGARRLTFQKRVVISTALREQFVEWYHMILIHPGPKQQ</sequence>
<dbReference type="GO" id="GO:0016787">
    <property type="term" value="F:hydrolase activity"/>
    <property type="evidence" value="ECO:0007669"/>
    <property type="project" value="UniProtKB-KW"/>
</dbReference>
<dbReference type="InterPro" id="IPR041577">
    <property type="entry name" value="RT_RNaseH_2"/>
</dbReference>
<dbReference type="Pfam" id="PF17917">
    <property type="entry name" value="RT_RNaseH"/>
    <property type="match status" value="1"/>
</dbReference>
<evidence type="ECO:0000259" key="8">
    <source>
        <dbReference type="Pfam" id="PF17917"/>
    </source>
</evidence>
<dbReference type="PANTHER" id="PTHR37984:SF5">
    <property type="entry name" value="PROTEIN NYNRIN-LIKE"/>
    <property type="match status" value="1"/>
</dbReference>
<dbReference type="Gene3D" id="3.30.70.270">
    <property type="match status" value="1"/>
</dbReference>
<dbReference type="SUPFAM" id="SSF56672">
    <property type="entry name" value="DNA/RNA polymerases"/>
    <property type="match status" value="1"/>
</dbReference>
<dbReference type="InterPro" id="IPR041373">
    <property type="entry name" value="RT_RNaseH"/>
</dbReference>
<keyword evidence="3" id="KW-0540">Nuclease</keyword>
<dbReference type="OrthoDB" id="127776at2759"/>
<accession>A0A225VMG4</accession>
<comment type="caution">
    <text evidence="10">The sequence shown here is derived from an EMBL/GenBank/DDBJ whole genome shotgun (WGS) entry which is preliminary data.</text>
</comment>
<organism evidence="10 11">
    <name type="scientific">Phytophthora megakarya</name>
    <dbReference type="NCBI Taxonomy" id="4795"/>
    <lineage>
        <taxon>Eukaryota</taxon>
        <taxon>Sar</taxon>
        <taxon>Stramenopiles</taxon>
        <taxon>Oomycota</taxon>
        <taxon>Peronosporomycetes</taxon>
        <taxon>Peronosporales</taxon>
        <taxon>Peronosporaceae</taxon>
        <taxon>Phytophthora</taxon>
    </lineage>
</organism>
<evidence type="ECO:0000256" key="6">
    <source>
        <dbReference type="ARBA" id="ARBA00022918"/>
    </source>
</evidence>
<keyword evidence="1" id="KW-0808">Transferase</keyword>
<keyword evidence="4" id="KW-0255">Endonuclease</keyword>
<keyword evidence="6" id="KW-0695">RNA-directed DNA polymerase</keyword>
<evidence type="ECO:0000256" key="7">
    <source>
        <dbReference type="ARBA" id="ARBA00023268"/>
    </source>
</evidence>
<dbReference type="PANTHER" id="PTHR37984">
    <property type="entry name" value="PROTEIN CBG26694"/>
    <property type="match status" value="1"/>
</dbReference>
<feature type="domain" description="Reverse transcriptase/retrotransposon-derived protein RNase H-like" evidence="9">
    <location>
        <begin position="17"/>
        <end position="60"/>
    </location>
</feature>
<dbReference type="STRING" id="4795.A0A225VMG4"/>
<keyword evidence="11" id="KW-1185">Reference proteome</keyword>
<dbReference type="Proteomes" id="UP000198211">
    <property type="component" value="Unassembled WGS sequence"/>
</dbReference>
<evidence type="ECO:0000256" key="3">
    <source>
        <dbReference type="ARBA" id="ARBA00022722"/>
    </source>
</evidence>
<dbReference type="EMBL" id="NBNE01004284">
    <property type="protein sequence ID" value="OWZ05720.1"/>
    <property type="molecule type" value="Genomic_DNA"/>
</dbReference>
<keyword evidence="5" id="KW-0378">Hydrolase</keyword>
<keyword evidence="2" id="KW-0548">Nucleotidyltransferase</keyword>
<keyword evidence="7" id="KW-0511">Multifunctional enzyme</keyword>
<evidence type="ECO:0000259" key="9">
    <source>
        <dbReference type="Pfam" id="PF17919"/>
    </source>
</evidence>
<evidence type="ECO:0000313" key="11">
    <source>
        <dbReference type="Proteomes" id="UP000198211"/>
    </source>
</evidence>
<dbReference type="InterPro" id="IPR043128">
    <property type="entry name" value="Rev_trsase/Diguanyl_cyclase"/>
</dbReference>
<dbReference type="AlphaFoldDB" id="A0A225VMG4"/>
<dbReference type="Pfam" id="PF17919">
    <property type="entry name" value="RT_RNaseH_2"/>
    <property type="match status" value="1"/>
</dbReference>
<reference evidence="11" key="1">
    <citation type="submission" date="2017-03" db="EMBL/GenBank/DDBJ databases">
        <title>Phytopthora megakarya and P. palmivora, two closely related causual agents of cacao black pod achieved similar genome size and gene model numbers by different mechanisms.</title>
        <authorList>
            <person name="Ali S."/>
            <person name="Shao J."/>
            <person name="Larry D.J."/>
            <person name="Kronmiller B."/>
            <person name="Shen D."/>
            <person name="Strem M.D."/>
            <person name="Melnick R.L."/>
            <person name="Guiltinan M.J."/>
            <person name="Tyler B.M."/>
            <person name="Meinhardt L.W."/>
            <person name="Bailey B.A."/>
        </authorList>
    </citation>
    <scope>NUCLEOTIDE SEQUENCE [LARGE SCALE GENOMIC DNA]</scope>
    <source>
        <strain evidence="11">zdho120</strain>
    </source>
</reference>
<protein>
    <submittedName>
        <fullName evidence="10">Pol Polyprotein</fullName>
    </submittedName>
</protein>
<gene>
    <name evidence="10" type="ORF">PHMEG_00022134</name>
</gene>
<evidence type="ECO:0000313" key="10">
    <source>
        <dbReference type="EMBL" id="OWZ05720.1"/>
    </source>
</evidence>
<feature type="domain" description="Reverse transcriptase RNase H-like" evidence="8">
    <location>
        <begin position="64"/>
        <end position="126"/>
    </location>
</feature>
<name>A0A225VMG4_9STRA</name>
<dbReference type="InterPro" id="IPR043502">
    <property type="entry name" value="DNA/RNA_pol_sf"/>
</dbReference>
<proteinExistence type="predicted"/>
<evidence type="ECO:0000256" key="1">
    <source>
        <dbReference type="ARBA" id="ARBA00022679"/>
    </source>
</evidence>
<dbReference type="GO" id="GO:0003964">
    <property type="term" value="F:RNA-directed DNA polymerase activity"/>
    <property type="evidence" value="ECO:0007669"/>
    <property type="project" value="UniProtKB-KW"/>
</dbReference>
<evidence type="ECO:0000256" key="4">
    <source>
        <dbReference type="ARBA" id="ARBA00022759"/>
    </source>
</evidence>
<evidence type="ECO:0000256" key="5">
    <source>
        <dbReference type="ARBA" id="ARBA00022801"/>
    </source>
</evidence>
<dbReference type="InterPro" id="IPR050951">
    <property type="entry name" value="Retrovirus_Pol_polyprotein"/>
</dbReference>
<dbReference type="GO" id="GO:0004519">
    <property type="term" value="F:endonuclease activity"/>
    <property type="evidence" value="ECO:0007669"/>
    <property type="project" value="UniProtKB-KW"/>
</dbReference>
<evidence type="ECO:0000256" key="2">
    <source>
        <dbReference type="ARBA" id="ARBA00022695"/>
    </source>
</evidence>